<keyword evidence="2" id="KW-0812">Transmembrane</keyword>
<organism evidence="3 4">
    <name type="scientific">Faecalicatena orotica</name>
    <dbReference type="NCBI Taxonomy" id="1544"/>
    <lineage>
        <taxon>Bacteria</taxon>
        <taxon>Bacillati</taxon>
        <taxon>Bacillota</taxon>
        <taxon>Clostridia</taxon>
        <taxon>Lachnospirales</taxon>
        <taxon>Lachnospiraceae</taxon>
        <taxon>Faecalicatena</taxon>
    </lineage>
</organism>
<keyword evidence="2" id="KW-1133">Transmembrane helix</keyword>
<evidence type="ECO:0000256" key="1">
    <source>
        <dbReference type="SAM" id="MobiDB-lite"/>
    </source>
</evidence>
<dbReference type="Gene3D" id="2.60.40.10">
    <property type="entry name" value="Immunoglobulins"/>
    <property type="match status" value="1"/>
</dbReference>
<dbReference type="Gene3D" id="2.60.40.4270">
    <property type="entry name" value="Listeria-Bacteroides repeat domain"/>
    <property type="match status" value="1"/>
</dbReference>
<dbReference type="InterPro" id="IPR012334">
    <property type="entry name" value="Pectin_lyas_fold"/>
</dbReference>
<dbReference type="InterPro" id="IPR013783">
    <property type="entry name" value="Ig-like_fold"/>
</dbReference>
<dbReference type="InterPro" id="IPR011050">
    <property type="entry name" value="Pectin_lyase_fold/virulence"/>
</dbReference>
<accession>A0A2Y9BEY1</accession>
<protein>
    <submittedName>
        <fullName evidence="3">List-Bact-rpt repeat protein</fullName>
    </submittedName>
</protein>
<sequence>MNKRVKVIIMLIIVLLISGLCFPIISEAQMTPAEEIFQDPDYDYHEAVYQLFREEDVVSILANADTGKRDTFMERLSEDELYGLMMLYRYALVSETVQDCIQAEGGNSAKDEDSIKEKIEKELGFYGELINRLDETAKHPDADMEECVENDQIKSGADNQNDAGTEAGTESSPAEEYETNAGPEAENVDVQKSREQSAFAIFRETIMANDSDIEAYGGEINDFEGYAAYLKTKTDCNITELIRLLECMEEREEDSTGQTEAEVKVLLYSMYAEARKPDEKEESKEQDKTPFMRAAPSGIMGAVRAGSPANAVARIGSTYYTTFNSAFNALPNGGTLYVLRNCEATHIVTTKSFSIYPEGQNVKVTFNESKLEPAGIICTPQGTGNPTWTISGKDGYTITFDANKMGSSGVLSSHNAVIYLKSGARLTNSRGNGVWNELGTTNVYDGAWIYNNGSHGIATLGTVNIYGGKIYGNKYDGMRSQKAINVYGGEIYNNQECGVHVGEGSCTFTMTGGAIHDNITGVGNINGQGTIQISGGEIYHNKKNGISTQGRQMTITGTVRIHNNAESGVVIGGGTASVTGGSIFENPVSGIINRSTLNISGGEVYSNTAQNGAGIQNYGTMNMSGGSVTGNRAAGAGGGICLQAGSTLQLSGGTIRGNTAGSGEGVYHNGAAMKMSGNGAVDTGNDVYLCAGKYISVTGRLGGQHAAVLTPADYRNGRKAAEYACDNKKGSTCFRQFSLSPNGSYCLRPGDYQDSRSGASDGDIVLSTRYRARYQKNIDADIKDMPGETDKYWYETGSLSSLTPSSDLVKFRGWSENSSADTAQYQPGAELNSSVNKDITLYAVWKTKIKINYASNKNVQGQVKPDYVTWKDCTAGRGYTVRKNAEFTQYEREQSSFAGWDITSDAPAKTVRFPERQTSILSYEDLLRLAAEQQGSNYSNEEFLQEITLYAVWDEAPVISADGVTEFYEGTEVTKKMLLENMKAADREDGDISESIRILQIKYADGKLSGGEKQKGQTDTWETNMPDDYTLDTWFMQMDPGDSPAVHKIKYAVTDSFGNETKYEWTVKVKYNEFPEIETEDWYFTLEEAKAGAITEETLLRDAIFAGRVKAKDKEDDELYPGKIQENLQLLDFHAEDFVTFEESGYVVVTYCVKDSMGPGGEGKETFRQCTVHILKDGEVVKPEPVKYVRFINQEYYEKNLDSGNDKNGGLSADSKWYKDPVYKEKITGTWECKNGTGEIWEFNKNDVREVKNYVKKHGIGNSREEKALKQFVNSFGYARK</sequence>
<dbReference type="EMBL" id="QGDL01000007">
    <property type="protein sequence ID" value="PWJ28873.1"/>
    <property type="molecule type" value="Genomic_DNA"/>
</dbReference>
<dbReference type="Proteomes" id="UP000245845">
    <property type="component" value="Unassembled WGS sequence"/>
</dbReference>
<evidence type="ECO:0000313" key="4">
    <source>
        <dbReference type="Proteomes" id="UP000245845"/>
    </source>
</evidence>
<dbReference type="RefSeq" id="WP_181368683.1">
    <property type="nucleotide sequence ID" value="NZ_BAAACK010000011.1"/>
</dbReference>
<feature type="region of interest" description="Disordered" evidence="1">
    <location>
        <begin position="153"/>
        <end position="192"/>
    </location>
</feature>
<gene>
    <name evidence="3" type="ORF">A8806_10721</name>
</gene>
<feature type="compositionally biased region" description="Polar residues" evidence="1">
    <location>
        <begin position="157"/>
        <end position="172"/>
    </location>
</feature>
<keyword evidence="4" id="KW-1185">Reference proteome</keyword>
<dbReference type="Gene3D" id="2.160.20.10">
    <property type="entry name" value="Single-stranded right-handed beta-helix, Pectin lyase-like"/>
    <property type="match status" value="1"/>
</dbReference>
<dbReference type="InterPro" id="IPR042229">
    <property type="entry name" value="Listeria/Bacterioides_rpt_sf"/>
</dbReference>
<dbReference type="SUPFAM" id="SSF51126">
    <property type="entry name" value="Pectin lyase-like"/>
    <property type="match status" value="1"/>
</dbReference>
<feature type="transmembrane region" description="Helical" evidence="2">
    <location>
        <begin position="7"/>
        <end position="25"/>
    </location>
</feature>
<comment type="caution">
    <text evidence="3">The sequence shown here is derived from an EMBL/GenBank/DDBJ whole genome shotgun (WGS) entry which is preliminary data.</text>
</comment>
<name>A0A2Y9BEY1_9FIRM</name>
<evidence type="ECO:0000256" key="2">
    <source>
        <dbReference type="SAM" id="Phobius"/>
    </source>
</evidence>
<proteinExistence type="predicted"/>
<reference evidence="3 4" key="1">
    <citation type="submission" date="2018-05" db="EMBL/GenBank/DDBJ databases">
        <title>The Hungate 1000. A catalogue of reference genomes from the rumen microbiome.</title>
        <authorList>
            <person name="Kelly W."/>
        </authorList>
    </citation>
    <scope>NUCLEOTIDE SEQUENCE [LARGE SCALE GENOMIC DNA]</scope>
    <source>
        <strain evidence="3 4">NLAE-zl-C242</strain>
    </source>
</reference>
<keyword evidence="2" id="KW-0472">Membrane</keyword>
<evidence type="ECO:0000313" key="3">
    <source>
        <dbReference type="EMBL" id="PWJ28873.1"/>
    </source>
</evidence>